<dbReference type="InterPro" id="IPR000531">
    <property type="entry name" value="Beta-barrel_TonB"/>
</dbReference>
<keyword evidence="5" id="KW-0798">TonB box</keyword>
<feature type="domain" description="TonB-dependent receptor-like beta-barrel" evidence="9">
    <location>
        <begin position="2"/>
        <end position="120"/>
    </location>
</feature>
<evidence type="ECO:0000256" key="5">
    <source>
        <dbReference type="ARBA" id="ARBA00023077"/>
    </source>
</evidence>
<keyword evidence="6 8" id="KW-0472">Membrane</keyword>
<accession>A0A7W6PX17</accession>
<evidence type="ECO:0000256" key="3">
    <source>
        <dbReference type="ARBA" id="ARBA00022452"/>
    </source>
</evidence>
<organism evidence="10 11">
    <name type="scientific">Sphingobium scionense</name>
    <dbReference type="NCBI Taxonomy" id="1404341"/>
    <lineage>
        <taxon>Bacteria</taxon>
        <taxon>Pseudomonadati</taxon>
        <taxon>Pseudomonadota</taxon>
        <taxon>Alphaproteobacteria</taxon>
        <taxon>Sphingomonadales</taxon>
        <taxon>Sphingomonadaceae</taxon>
        <taxon>Sphingobium</taxon>
    </lineage>
</organism>
<reference evidence="10 11" key="1">
    <citation type="submission" date="2020-08" db="EMBL/GenBank/DDBJ databases">
        <title>Genomic Encyclopedia of Type Strains, Phase IV (KMG-IV): sequencing the most valuable type-strain genomes for metagenomic binning, comparative biology and taxonomic classification.</title>
        <authorList>
            <person name="Goeker M."/>
        </authorList>
    </citation>
    <scope>NUCLEOTIDE SEQUENCE [LARGE SCALE GENOMIC DNA]</scope>
    <source>
        <strain evidence="10 11">DSM 19371</strain>
    </source>
</reference>
<evidence type="ECO:0000313" key="11">
    <source>
        <dbReference type="Proteomes" id="UP000590524"/>
    </source>
</evidence>
<evidence type="ECO:0000256" key="4">
    <source>
        <dbReference type="ARBA" id="ARBA00022692"/>
    </source>
</evidence>
<name>A0A7W6PX17_9SPHN</name>
<evidence type="ECO:0000256" key="1">
    <source>
        <dbReference type="ARBA" id="ARBA00004571"/>
    </source>
</evidence>
<dbReference type="PANTHER" id="PTHR32552:SF74">
    <property type="entry name" value="HYDROXAMATE SIDEROPHORE RECEPTOR FHUE"/>
    <property type="match status" value="1"/>
</dbReference>
<dbReference type="PANTHER" id="PTHR32552">
    <property type="entry name" value="FERRICHROME IRON RECEPTOR-RELATED"/>
    <property type="match status" value="1"/>
</dbReference>
<evidence type="ECO:0000256" key="6">
    <source>
        <dbReference type="ARBA" id="ARBA00023136"/>
    </source>
</evidence>
<comment type="subcellular location">
    <subcellularLocation>
        <location evidence="1 8">Cell outer membrane</location>
        <topology evidence="1 8">Multi-pass membrane protein</topology>
    </subcellularLocation>
</comment>
<sequence>MRSQGVEIDINGSPLKGWDVSLGYTYNQQKYLSDSDPANVGQRFLPAQSPEHMFKLWTQYDFGKSGTEGWVSGLTVGGGLQAQSNIYTDFVRQGAYAITSVKLGYAFSEKWDASLVVSNLFDRTYRRIPGYKIFYNIYGESRSFRLALRGKL</sequence>
<dbReference type="Pfam" id="PF00593">
    <property type="entry name" value="TonB_dep_Rec_b-barrel"/>
    <property type="match status" value="1"/>
</dbReference>
<keyword evidence="10" id="KW-0675">Receptor</keyword>
<evidence type="ECO:0000313" key="10">
    <source>
        <dbReference type="EMBL" id="MBB4149789.1"/>
    </source>
</evidence>
<dbReference type="AlphaFoldDB" id="A0A7W6PX17"/>
<evidence type="ECO:0000259" key="9">
    <source>
        <dbReference type="Pfam" id="PF00593"/>
    </source>
</evidence>
<keyword evidence="4 8" id="KW-0812">Transmembrane</keyword>
<dbReference type="PROSITE" id="PS52016">
    <property type="entry name" value="TONB_DEPENDENT_REC_3"/>
    <property type="match status" value="1"/>
</dbReference>
<comment type="caution">
    <text evidence="10">The sequence shown here is derived from an EMBL/GenBank/DDBJ whole genome shotgun (WGS) entry which is preliminary data.</text>
</comment>
<keyword evidence="3 8" id="KW-1134">Transmembrane beta strand</keyword>
<evidence type="ECO:0000256" key="2">
    <source>
        <dbReference type="ARBA" id="ARBA00022448"/>
    </source>
</evidence>
<dbReference type="Gene3D" id="2.40.170.20">
    <property type="entry name" value="TonB-dependent receptor, beta-barrel domain"/>
    <property type="match status" value="1"/>
</dbReference>
<dbReference type="InterPro" id="IPR036942">
    <property type="entry name" value="Beta-barrel_TonB_sf"/>
</dbReference>
<keyword evidence="11" id="KW-1185">Reference proteome</keyword>
<dbReference type="EMBL" id="JACIEU010000015">
    <property type="protein sequence ID" value="MBB4149789.1"/>
    <property type="molecule type" value="Genomic_DNA"/>
</dbReference>
<evidence type="ECO:0000256" key="7">
    <source>
        <dbReference type="ARBA" id="ARBA00023237"/>
    </source>
</evidence>
<keyword evidence="7 8" id="KW-0998">Cell outer membrane</keyword>
<gene>
    <name evidence="10" type="ORF">GGQ90_003583</name>
</gene>
<dbReference type="SUPFAM" id="SSF56935">
    <property type="entry name" value="Porins"/>
    <property type="match status" value="1"/>
</dbReference>
<dbReference type="GO" id="GO:0009279">
    <property type="term" value="C:cell outer membrane"/>
    <property type="evidence" value="ECO:0007669"/>
    <property type="project" value="UniProtKB-SubCell"/>
</dbReference>
<keyword evidence="2 8" id="KW-0813">Transport</keyword>
<dbReference type="GO" id="GO:0015344">
    <property type="term" value="F:siderophore uptake transmembrane transporter activity"/>
    <property type="evidence" value="ECO:0007669"/>
    <property type="project" value="TreeGrafter"/>
</dbReference>
<protein>
    <submittedName>
        <fullName evidence="10">Outer membrane receptor for ferric coprogen and ferric-rhodotorulic acid</fullName>
    </submittedName>
</protein>
<dbReference type="Proteomes" id="UP000590524">
    <property type="component" value="Unassembled WGS sequence"/>
</dbReference>
<evidence type="ECO:0000256" key="8">
    <source>
        <dbReference type="PROSITE-ProRule" id="PRU01360"/>
    </source>
</evidence>
<dbReference type="InterPro" id="IPR039426">
    <property type="entry name" value="TonB-dep_rcpt-like"/>
</dbReference>
<comment type="similarity">
    <text evidence="8">Belongs to the TonB-dependent receptor family.</text>
</comment>
<proteinExistence type="inferred from homology"/>